<dbReference type="GO" id="GO:1904047">
    <property type="term" value="F:S-adenosyl-L-methionine binding"/>
    <property type="evidence" value="ECO:0007669"/>
    <property type="project" value="TreeGrafter"/>
</dbReference>
<evidence type="ECO:0000313" key="2">
    <source>
        <dbReference type="Proteomes" id="UP000282930"/>
    </source>
</evidence>
<reference evidence="1 2" key="1">
    <citation type="submission" date="2018-12" db="EMBL/GenBank/DDBJ databases">
        <title>Genome sequence from the cellulolytic species, Caldicellulosiruptor changbaiensis.</title>
        <authorList>
            <person name="Blumer-Schuette S.E."/>
            <person name="Mendoza C."/>
        </authorList>
    </citation>
    <scope>NUCLEOTIDE SEQUENCE [LARGE SCALE GENOMIC DNA]</scope>
    <source>
        <strain evidence="1 2">CBS-Z</strain>
    </source>
</reference>
<dbReference type="GO" id="GO:0051539">
    <property type="term" value="F:4 iron, 4 sulfur cluster binding"/>
    <property type="evidence" value="ECO:0007669"/>
    <property type="project" value="TreeGrafter"/>
</dbReference>
<name>A0A3T0D3W2_9FIRM</name>
<dbReference type="InterPro" id="IPR049539">
    <property type="entry name" value="SPL"/>
</dbReference>
<dbReference type="KEGG" id="ccha:ELD05_01835"/>
<dbReference type="Gene3D" id="3.40.50.12110">
    <property type="match status" value="1"/>
</dbReference>
<accession>A0A3T0D3W2</accession>
<dbReference type="AlphaFoldDB" id="A0A3T0D3W2"/>
<dbReference type="RefSeq" id="WP_127351136.1">
    <property type="nucleotide sequence ID" value="NZ_CP034791.1"/>
</dbReference>
<dbReference type="Gene3D" id="3.80.30.30">
    <property type="match status" value="1"/>
</dbReference>
<sequence>MTSSEKSFIAKHFSHVYVEKDVLSHPVTIKILENLRRSQIVKIDNYKEVFCRAGQNYSLQEKSKKLILAKKWGEFLYPGPSICHNFGYSNFFYISNILNCIYSCEYCFLKGMYSSANVVIFVNIEDYFKEIDAVLKNKPLYLSVSYETDLLALEKIAPFSSAWIEYAASKQNLTIEIRTKSTNFQALENLKPQDNVILAWTLSPQEIVEKFEHGTPSLSSRLSAIKKATENGWKVRLCFDPILYIEDWKMVYERFLNQVFGELNPDKIVDISVGVFRIPKDYLKRMKKVFANEITSFPYEESQNIYTYPKELKEEMINTILLILGNFVPSSKIFVI</sequence>
<dbReference type="Pfam" id="PF20903">
    <property type="entry name" value="SPL"/>
    <property type="match status" value="1"/>
</dbReference>
<keyword evidence="2" id="KW-1185">Reference proteome</keyword>
<protein>
    <submittedName>
        <fullName evidence="1">Radical SAM protein</fullName>
    </submittedName>
</protein>
<dbReference type="PANTHER" id="PTHR37822:SF2">
    <property type="entry name" value="SPORE PHOTOPRODUCT LYASE"/>
    <property type="match status" value="1"/>
</dbReference>
<dbReference type="Proteomes" id="UP000282930">
    <property type="component" value="Chromosome"/>
</dbReference>
<gene>
    <name evidence="1" type="ORF">ELD05_01835</name>
</gene>
<proteinExistence type="predicted"/>
<dbReference type="GO" id="GO:0042601">
    <property type="term" value="C:endospore-forming forespore"/>
    <property type="evidence" value="ECO:0007669"/>
    <property type="project" value="TreeGrafter"/>
</dbReference>
<organism evidence="1 2">
    <name type="scientific">Caldicellulosiruptor changbaiensis</name>
    <dbReference type="NCBI Taxonomy" id="1222016"/>
    <lineage>
        <taxon>Bacteria</taxon>
        <taxon>Bacillati</taxon>
        <taxon>Bacillota</taxon>
        <taxon>Bacillota incertae sedis</taxon>
        <taxon>Caldicellulosiruptorales</taxon>
        <taxon>Caldicellulosiruptoraceae</taxon>
        <taxon>Caldicellulosiruptor</taxon>
    </lineage>
</organism>
<dbReference type="PANTHER" id="PTHR37822">
    <property type="entry name" value="SPORE PHOTOPRODUCT LYASE-RELATED"/>
    <property type="match status" value="1"/>
</dbReference>
<evidence type="ECO:0000313" key="1">
    <source>
        <dbReference type="EMBL" id="AZT89516.1"/>
    </source>
</evidence>
<dbReference type="EMBL" id="CP034791">
    <property type="protein sequence ID" value="AZT89516.1"/>
    <property type="molecule type" value="Genomic_DNA"/>
</dbReference>
<dbReference type="GO" id="GO:0003913">
    <property type="term" value="F:DNA photolyase activity"/>
    <property type="evidence" value="ECO:0007669"/>
    <property type="project" value="TreeGrafter"/>
</dbReference>